<evidence type="ECO:0000256" key="3">
    <source>
        <dbReference type="ARBA" id="ARBA00022452"/>
    </source>
</evidence>
<dbReference type="EMBL" id="JAPNOA010000028">
    <property type="protein sequence ID" value="MCY0965670.1"/>
    <property type="molecule type" value="Genomic_DNA"/>
</dbReference>
<keyword evidence="4" id="KW-0410">Iron transport</keyword>
<evidence type="ECO:0000256" key="12">
    <source>
        <dbReference type="RuleBase" id="RU003357"/>
    </source>
</evidence>
<evidence type="ECO:0000256" key="13">
    <source>
        <dbReference type="SAM" id="SignalP"/>
    </source>
</evidence>
<dbReference type="SUPFAM" id="SSF56935">
    <property type="entry name" value="Porins"/>
    <property type="match status" value="1"/>
</dbReference>
<accession>A0A9X3EEE6</accession>
<name>A0A9X3EEE6_9GAMM</name>
<dbReference type="Gene3D" id="2.40.170.20">
    <property type="entry name" value="TonB-dependent receptor, beta-barrel domain"/>
    <property type="match status" value="1"/>
</dbReference>
<feature type="chain" id="PRO_5040760581" evidence="13">
    <location>
        <begin position="22"/>
        <end position="716"/>
    </location>
</feature>
<dbReference type="PANTHER" id="PTHR32552:SF81">
    <property type="entry name" value="TONB-DEPENDENT OUTER MEMBRANE RECEPTOR"/>
    <property type="match status" value="1"/>
</dbReference>
<feature type="signal peptide" evidence="13">
    <location>
        <begin position="1"/>
        <end position="21"/>
    </location>
</feature>
<keyword evidence="3 11" id="KW-1134">Transmembrane beta strand</keyword>
<sequence>MIHTRKPLFLALMAASALVQAESAADSAIEEVVVTADFRQTDVQSIPEATSVVGADVIEQRSADNLENVLALAPNVNFASGASRGRYIQIRGIGERSQFVDPVNPSVGLRIDDIDMTGLGGAATLFDVQQVEVLRGPQGTRFGANSLAGMINIESNAPTAESEGYVTGKIGNYNTRQAGLAVGGALADDLQGRIAVSKNVSDGYMHNTYLNRDDTNNIDEGVIRGRLHYDANDRNQLDLTLLHIRVDNGYDGFSLDNTRTTYSNQPGQDKQKTTAAALTWTSEVSDAADLRVLMSGSHSDTDYGYDEDWAYGEYIWMDDSVTYTPDPCDTTQGACLADADGYSSTDQYLRDHDRRELDVRLTSAEAGRIFNNSTDWVVGVYHMRRDEDMTRYYTWIDGPFSSQLDTESQAFYGELSFQATDDLVLTGGLRTERWETGYVDSNGIRNDRSEDLWGGKLTAELLLSDAHMTYGSVARGYKAGGVNTDPDISESHRTFDTEYNNAYEVGLKSSLLDDTLQTRVAVFYIRRLDQQVKTSYAVANGQGGFTFQDYLDNAASGKNQGVELESSWDLNEQLNWTFSGGYLKTEYTDYQYTTDDGVVDMTGRAQAHAPEYSFANALTWAVLERVSLTLENEAKDSFYFSDSHNEKSRAYVLWHARVAYTNGPWQTALYGRNLSDVDYEVRGFHFGNDPRDGYTNQRWVQYGDPRLIGLEAKYSF</sequence>
<organism evidence="16 17">
    <name type="scientific">Parathalassolituus penaei</name>
    <dbReference type="NCBI Taxonomy" id="2997323"/>
    <lineage>
        <taxon>Bacteria</taxon>
        <taxon>Pseudomonadati</taxon>
        <taxon>Pseudomonadota</taxon>
        <taxon>Gammaproteobacteria</taxon>
        <taxon>Oceanospirillales</taxon>
        <taxon>Oceanospirillaceae</taxon>
        <taxon>Parathalassolituus</taxon>
    </lineage>
</organism>
<evidence type="ECO:0000256" key="8">
    <source>
        <dbReference type="ARBA" id="ARBA00023077"/>
    </source>
</evidence>
<feature type="domain" description="TonB-dependent receptor-like beta-barrel" evidence="14">
    <location>
        <begin position="230"/>
        <end position="674"/>
    </location>
</feature>
<keyword evidence="6" id="KW-0408">Iron</keyword>
<dbReference type="RefSeq" id="WP_283173883.1">
    <property type="nucleotide sequence ID" value="NZ_JAPNOA010000028.1"/>
</dbReference>
<dbReference type="Pfam" id="PF07715">
    <property type="entry name" value="Plug"/>
    <property type="match status" value="1"/>
</dbReference>
<keyword evidence="13" id="KW-0732">Signal</keyword>
<dbReference type="PANTHER" id="PTHR32552">
    <property type="entry name" value="FERRICHROME IRON RECEPTOR-RELATED"/>
    <property type="match status" value="1"/>
</dbReference>
<evidence type="ECO:0000256" key="5">
    <source>
        <dbReference type="ARBA" id="ARBA00022692"/>
    </source>
</evidence>
<dbReference type="InterPro" id="IPR000531">
    <property type="entry name" value="Beta-barrel_TonB"/>
</dbReference>
<evidence type="ECO:0000313" key="17">
    <source>
        <dbReference type="Proteomes" id="UP001150830"/>
    </source>
</evidence>
<feature type="domain" description="TonB-dependent receptor plug" evidence="15">
    <location>
        <begin position="43"/>
        <end position="149"/>
    </location>
</feature>
<comment type="similarity">
    <text evidence="11 12">Belongs to the TonB-dependent receptor family.</text>
</comment>
<keyword evidence="8 12" id="KW-0798">TonB box</keyword>
<gene>
    <name evidence="16" type="ORF">OUO13_10760</name>
</gene>
<dbReference type="AlphaFoldDB" id="A0A9X3EEE6"/>
<dbReference type="InterPro" id="IPR039426">
    <property type="entry name" value="TonB-dep_rcpt-like"/>
</dbReference>
<keyword evidence="2 11" id="KW-0813">Transport</keyword>
<keyword evidence="16" id="KW-0675">Receptor</keyword>
<evidence type="ECO:0000256" key="10">
    <source>
        <dbReference type="ARBA" id="ARBA00023237"/>
    </source>
</evidence>
<evidence type="ECO:0000256" key="9">
    <source>
        <dbReference type="ARBA" id="ARBA00023136"/>
    </source>
</evidence>
<keyword evidence="17" id="KW-1185">Reference proteome</keyword>
<evidence type="ECO:0000256" key="11">
    <source>
        <dbReference type="PROSITE-ProRule" id="PRU01360"/>
    </source>
</evidence>
<proteinExistence type="inferred from homology"/>
<protein>
    <submittedName>
        <fullName evidence="16">TonB-dependent receptor</fullName>
    </submittedName>
</protein>
<keyword evidence="5 11" id="KW-0812">Transmembrane</keyword>
<reference evidence="16" key="1">
    <citation type="submission" date="2022-11" db="EMBL/GenBank/DDBJ databases">
        <title>Parathalassolutuus dongxingensis gen. nov., sp. nov., a novel member of family Oceanospirillaceae isolated from a coastal shrimp pond in Guangxi, China.</title>
        <authorList>
            <person name="Chen H."/>
        </authorList>
    </citation>
    <scope>NUCLEOTIDE SEQUENCE</scope>
    <source>
        <strain evidence="16">G-43</strain>
    </source>
</reference>
<dbReference type="Pfam" id="PF00593">
    <property type="entry name" value="TonB_dep_Rec_b-barrel"/>
    <property type="match status" value="1"/>
</dbReference>
<evidence type="ECO:0000256" key="7">
    <source>
        <dbReference type="ARBA" id="ARBA00023065"/>
    </source>
</evidence>
<evidence type="ECO:0000256" key="1">
    <source>
        <dbReference type="ARBA" id="ARBA00004571"/>
    </source>
</evidence>
<dbReference type="GO" id="GO:0006826">
    <property type="term" value="P:iron ion transport"/>
    <property type="evidence" value="ECO:0007669"/>
    <property type="project" value="UniProtKB-KW"/>
</dbReference>
<comment type="caution">
    <text evidence="16">The sequence shown here is derived from an EMBL/GenBank/DDBJ whole genome shotgun (WGS) entry which is preliminary data.</text>
</comment>
<keyword evidence="10 11" id="KW-0998">Cell outer membrane</keyword>
<evidence type="ECO:0000313" key="16">
    <source>
        <dbReference type="EMBL" id="MCY0965670.1"/>
    </source>
</evidence>
<evidence type="ECO:0000259" key="15">
    <source>
        <dbReference type="Pfam" id="PF07715"/>
    </source>
</evidence>
<evidence type="ECO:0000259" key="14">
    <source>
        <dbReference type="Pfam" id="PF00593"/>
    </source>
</evidence>
<dbReference type="GO" id="GO:0009279">
    <property type="term" value="C:cell outer membrane"/>
    <property type="evidence" value="ECO:0007669"/>
    <property type="project" value="UniProtKB-SubCell"/>
</dbReference>
<evidence type="ECO:0000256" key="4">
    <source>
        <dbReference type="ARBA" id="ARBA00022496"/>
    </source>
</evidence>
<dbReference type="InterPro" id="IPR036942">
    <property type="entry name" value="Beta-barrel_TonB_sf"/>
</dbReference>
<dbReference type="PROSITE" id="PS52016">
    <property type="entry name" value="TONB_DEPENDENT_REC_3"/>
    <property type="match status" value="1"/>
</dbReference>
<dbReference type="InterPro" id="IPR012910">
    <property type="entry name" value="Plug_dom"/>
</dbReference>
<evidence type="ECO:0000256" key="6">
    <source>
        <dbReference type="ARBA" id="ARBA00023004"/>
    </source>
</evidence>
<dbReference type="Proteomes" id="UP001150830">
    <property type="component" value="Unassembled WGS sequence"/>
</dbReference>
<keyword evidence="9 11" id="KW-0472">Membrane</keyword>
<evidence type="ECO:0000256" key="2">
    <source>
        <dbReference type="ARBA" id="ARBA00022448"/>
    </source>
</evidence>
<comment type="subcellular location">
    <subcellularLocation>
        <location evidence="1 11">Cell outer membrane</location>
        <topology evidence="1 11">Multi-pass membrane protein</topology>
    </subcellularLocation>
</comment>
<keyword evidence="7" id="KW-0406">Ion transport</keyword>